<dbReference type="Proteomes" id="UP000029452">
    <property type="component" value="Unassembled WGS sequence"/>
</dbReference>
<evidence type="ECO:0000313" key="2">
    <source>
        <dbReference type="Proteomes" id="UP000029452"/>
    </source>
</evidence>
<comment type="caution">
    <text evidence="1">The sequence shown here is derived from an EMBL/GenBank/DDBJ whole genome shotgun (WGS) entry which is preliminary data.</text>
</comment>
<accession>A0A094X275</accession>
<name>A0A094X275_9BACT</name>
<proteinExistence type="predicted"/>
<evidence type="ECO:0000313" key="1">
    <source>
        <dbReference type="EMBL" id="KGA92654.1"/>
    </source>
</evidence>
<gene>
    <name evidence="1" type="ORF">LptCag_2695</name>
</gene>
<protein>
    <submittedName>
        <fullName evidence="1">Mobile element protein</fullName>
    </submittedName>
</protein>
<sequence length="149" mass="16138">MTSQAGLVLFGEFLHSLDLKREIDRAFGAPGSGAGYPASAYVLPLLLMLNGGGRSLSDLRMIGRDAGLLSLLGIDAVPSTDAFGRWLRRMGGKGPGLSALERVIDRVVTVLGKRLRRRRRKTGEAPVREVTLDIDASQIVAEKEKAHWT</sequence>
<dbReference type="EMBL" id="JPGK01000013">
    <property type="protein sequence ID" value="KGA92654.1"/>
    <property type="molecule type" value="Genomic_DNA"/>
</dbReference>
<dbReference type="PATRIC" id="fig|178606.4.peg.2557"/>
<organism evidence="1 2">
    <name type="scientific">Leptospirillum ferriphilum</name>
    <dbReference type="NCBI Taxonomy" id="178606"/>
    <lineage>
        <taxon>Bacteria</taxon>
        <taxon>Pseudomonadati</taxon>
        <taxon>Nitrospirota</taxon>
        <taxon>Nitrospiria</taxon>
        <taxon>Nitrospirales</taxon>
        <taxon>Nitrospiraceae</taxon>
        <taxon>Leptospirillum</taxon>
    </lineage>
</organism>
<dbReference type="AlphaFoldDB" id="A0A094X275"/>
<reference evidence="1 2" key="1">
    <citation type="submission" date="2014-06" db="EMBL/GenBank/DDBJ databases">
        <title>Draft genome sequence of iron oxidizing acidophile Leptospirillum ferriphilum DSM14647.</title>
        <authorList>
            <person name="Cardenas J.P."/>
            <person name="Lazcano M."/>
            <person name="Ossandon F.J."/>
            <person name="Corbett M."/>
            <person name="Holmes D.S."/>
            <person name="Watkin E."/>
        </authorList>
    </citation>
    <scope>NUCLEOTIDE SEQUENCE [LARGE SCALE GENOMIC DNA]</scope>
    <source>
        <strain evidence="1 2">DSM 14647</strain>
    </source>
</reference>